<dbReference type="RefSeq" id="WP_218825863.1">
    <property type="nucleotide sequence ID" value="NZ_FZOD01000176.1"/>
</dbReference>
<dbReference type="AlphaFoldDB" id="A0A239PDV6"/>
<evidence type="ECO:0000313" key="1">
    <source>
        <dbReference type="EMBL" id="SNT65207.1"/>
    </source>
</evidence>
<name>A0A239PDV6_9ACTN</name>
<sequence length="80" mass="9224">EYLIFQVYNPREYAAQPATQMRVTSDLLDQYFQADRIGKLVRGWGDLVRRTVDSPDSAWGGWRLAFPRAPLRHEAGGPCW</sequence>
<reference evidence="1 2" key="1">
    <citation type="submission" date="2017-06" db="EMBL/GenBank/DDBJ databases">
        <authorList>
            <person name="Kim H.J."/>
            <person name="Triplett B.A."/>
        </authorList>
    </citation>
    <scope>NUCLEOTIDE SEQUENCE [LARGE SCALE GENOMIC DNA]</scope>
    <source>
        <strain evidence="1 2">CGMCC 4.2132</strain>
    </source>
</reference>
<keyword evidence="2" id="KW-1185">Reference proteome</keyword>
<dbReference type="Proteomes" id="UP000198282">
    <property type="component" value="Unassembled WGS sequence"/>
</dbReference>
<feature type="non-terminal residue" evidence="1">
    <location>
        <position position="1"/>
    </location>
</feature>
<evidence type="ECO:0000313" key="2">
    <source>
        <dbReference type="Proteomes" id="UP000198282"/>
    </source>
</evidence>
<organism evidence="1 2">
    <name type="scientific">Streptosporangium subroseum</name>
    <dbReference type="NCBI Taxonomy" id="106412"/>
    <lineage>
        <taxon>Bacteria</taxon>
        <taxon>Bacillati</taxon>
        <taxon>Actinomycetota</taxon>
        <taxon>Actinomycetes</taxon>
        <taxon>Streptosporangiales</taxon>
        <taxon>Streptosporangiaceae</taxon>
        <taxon>Streptosporangium</taxon>
    </lineage>
</organism>
<accession>A0A239PDV6</accession>
<proteinExistence type="predicted"/>
<dbReference type="EMBL" id="FZOD01000176">
    <property type="protein sequence ID" value="SNT65207.1"/>
    <property type="molecule type" value="Genomic_DNA"/>
</dbReference>
<protein>
    <submittedName>
        <fullName evidence="1">Uncharacterized protein</fullName>
    </submittedName>
</protein>
<gene>
    <name evidence="1" type="ORF">SAMN05216276_11762</name>
</gene>